<evidence type="ECO:0000256" key="1">
    <source>
        <dbReference type="SAM" id="MobiDB-lite"/>
    </source>
</evidence>
<dbReference type="Proteomes" id="UP000006180">
    <property type="component" value="Chromosome"/>
</dbReference>
<dbReference type="AlphaFoldDB" id="I3XAE5"/>
<organism evidence="2 3">
    <name type="scientific">Sinorhizobium fredii (strain USDA 257)</name>
    <dbReference type="NCBI Taxonomy" id="1185652"/>
    <lineage>
        <taxon>Bacteria</taxon>
        <taxon>Pseudomonadati</taxon>
        <taxon>Pseudomonadota</taxon>
        <taxon>Alphaproteobacteria</taxon>
        <taxon>Hyphomicrobiales</taxon>
        <taxon>Rhizobiaceae</taxon>
        <taxon>Sinorhizobium/Ensifer group</taxon>
        <taxon>Sinorhizobium</taxon>
    </lineage>
</organism>
<accession>I3XAE5</accession>
<evidence type="ECO:0000313" key="2">
    <source>
        <dbReference type="EMBL" id="AFL52851.1"/>
    </source>
</evidence>
<gene>
    <name evidence="2" type="ORF">USDA257_c43120</name>
</gene>
<sequence>MLDDESTVREAEDINEDGVPALRVRDGRGRLGGTFLDAVQADFGAHGAAVVARIREEKPEAYLKLVSSILPKVMNTAPGCMDGLSDEELIERIRALDAVIRPLLEPKKTRSRRPGRPARAGGLSLRPRVKPEDDGDGQVASAQDTV</sequence>
<proteinExistence type="predicted"/>
<dbReference type="HOGENOM" id="CLU_157967_0_0_5"/>
<protein>
    <submittedName>
        <fullName evidence="2">Uncharacterized protein</fullName>
    </submittedName>
</protein>
<dbReference type="EMBL" id="CP003563">
    <property type="protein sequence ID" value="AFL52851.1"/>
    <property type="molecule type" value="Genomic_DNA"/>
</dbReference>
<reference evidence="2 3" key="1">
    <citation type="journal article" date="2012" name="J. Bacteriol.">
        <title>Complete genome sequence of the broad-host-range strain Sinorhizobium fredii USDA257.</title>
        <authorList>
            <person name="Schuldes J."/>
            <person name="Rodriguez Orbegoso M."/>
            <person name="Schmeisser C."/>
            <person name="Krishnan H.B."/>
            <person name="Daniel R."/>
            <person name="Streit W.R."/>
        </authorList>
    </citation>
    <scope>NUCLEOTIDE SEQUENCE [LARGE SCALE GENOMIC DNA]</scope>
    <source>
        <strain evidence="2 3">USDA 257</strain>
    </source>
</reference>
<dbReference type="PATRIC" id="fig|1185652.3.peg.4478"/>
<feature type="region of interest" description="Disordered" evidence="1">
    <location>
        <begin position="104"/>
        <end position="146"/>
    </location>
</feature>
<dbReference type="KEGG" id="sfd:USDA257_c43120"/>
<evidence type="ECO:0000313" key="3">
    <source>
        <dbReference type="Proteomes" id="UP000006180"/>
    </source>
</evidence>
<name>I3XAE5_SINF2</name>